<dbReference type="AlphaFoldDB" id="E2C2B8"/>
<evidence type="ECO:0000256" key="1">
    <source>
        <dbReference type="SAM" id="MobiDB-lite"/>
    </source>
</evidence>
<evidence type="ECO:0000313" key="3">
    <source>
        <dbReference type="Proteomes" id="UP000008237"/>
    </source>
</evidence>
<name>E2C2B8_HARSA</name>
<reference evidence="2 3" key="1">
    <citation type="journal article" date="2010" name="Science">
        <title>Genomic comparison of the ants Camponotus floridanus and Harpegnathos saltator.</title>
        <authorList>
            <person name="Bonasio R."/>
            <person name="Zhang G."/>
            <person name="Ye C."/>
            <person name="Mutti N.S."/>
            <person name="Fang X."/>
            <person name="Qin N."/>
            <person name="Donahue G."/>
            <person name="Yang P."/>
            <person name="Li Q."/>
            <person name="Li C."/>
            <person name="Zhang P."/>
            <person name="Huang Z."/>
            <person name="Berger S.L."/>
            <person name="Reinberg D."/>
            <person name="Wang J."/>
            <person name="Liebig J."/>
        </authorList>
    </citation>
    <scope>NUCLEOTIDE SEQUENCE [LARGE SCALE GENOMIC DNA]</scope>
    <source>
        <strain evidence="2 3">R22 G/1</strain>
    </source>
</reference>
<organism evidence="3">
    <name type="scientific">Harpegnathos saltator</name>
    <name type="common">Jerdon's jumping ant</name>
    <dbReference type="NCBI Taxonomy" id="610380"/>
    <lineage>
        <taxon>Eukaryota</taxon>
        <taxon>Metazoa</taxon>
        <taxon>Ecdysozoa</taxon>
        <taxon>Arthropoda</taxon>
        <taxon>Hexapoda</taxon>
        <taxon>Insecta</taxon>
        <taxon>Pterygota</taxon>
        <taxon>Neoptera</taxon>
        <taxon>Endopterygota</taxon>
        <taxon>Hymenoptera</taxon>
        <taxon>Apocrita</taxon>
        <taxon>Aculeata</taxon>
        <taxon>Formicoidea</taxon>
        <taxon>Formicidae</taxon>
        <taxon>Ponerinae</taxon>
        <taxon>Ponerini</taxon>
        <taxon>Harpegnathos</taxon>
    </lineage>
</organism>
<proteinExistence type="predicted"/>
<feature type="region of interest" description="Disordered" evidence="1">
    <location>
        <begin position="1"/>
        <end position="45"/>
    </location>
</feature>
<keyword evidence="3" id="KW-1185">Reference proteome</keyword>
<sequence length="136" mass="14713">MPDSYRLKPHRSAYQLGRSEGVGETTPAFPPRHPGPGAPKEPFAQVSCPSFQRGMAPRPVSRSSWPSGLESWREATLALFSRPPSLMEGDEGVEPGPNRVTHYPYPPLTEAQGGSPVKEERKSPPPPRSSSCHSGA</sequence>
<accession>E2C2B8</accession>
<feature type="region of interest" description="Disordered" evidence="1">
    <location>
        <begin position="83"/>
        <end position="136"/>
    </location>
</feature>
<feature type="compositionally biased region" description="Pro residues" evidence="1">
    <location>
        <begin position="28"/>
        <end position="39"/>
    </location>
</feature>
<dbReference type="InParanoid" id="E2C2B8"/>
<protein>
    <submittedName>
        <fullName evidence="2">Uncharacterized protein</fullName>
    </submittedName>
</protein>
<dbReference type="Proteomes" id="UP000008237">
    <property type="component" value="Unassembled WGS sequence"/>
</dbReference>
<dbReference type="EMBL" id="GL452122">
    <property type="protein sequence ID" value="EFN77916.1"/>
    <property type="molecule type" value="Genomic_DNA"/>
</dbReference>
<gene>
    <name evidence="2" type="ORF">EAI_15787</name>
</gene>
<evidence type="ECO:0000313" key="2">
    <source>
        <dbReference type="EMBL" id="EFN77916.1"/>
    </source>
</evidence>